<proteinExistence type="inferred from homology"/>
<feature type="domain" description="AMP-dependent synthetase/ligase" evidence="6">
    <location>
        <begin position="24"/>
        <end position="398"/>
    </location>
</feature>
<evidence type="ECO:0000256" key="3">
    <source>
        <dbReference type="ARBA" id="ARBA00022741"/>
    </source>
</evidence>
<evidence type="ECO:0000259" key="6">
    <source>
        <dbReference type="Pfam" id="PF00501"/>
    </source>
</evidence>
<evidence type="ECO:0000313" key="9">
    <source>
        <dbReference type="Proteomes" id="UP001519295"/>
    </source>
</evidence>
<dbReference type="InterPro" id="IPR020845">
    <property type="entry name" value="AMP-binding_CS"/>
</dbReference>
<keyword evidence="2 8" id="KW-0436">Ligase</keyword>
<dbReference type="InterPro" id="IPR042099">
    <property type="entry name" value="ANL_N_sf"/>
</dbReference>
<sequence>MRYYRDLRPSFADRSGWTLPAVLRHRAGTHGDQVFLDVPDQDVRLTYSEMLAVAERVGGAMLAGGCTSGDRVLILAANSAEYVIGWFGAAVAGLVEVPVNTAYRGSFLEHQVRTVDPRAAVVDPEFVEALLEVEASSMVRTFYVTGTGPDSAAAVARLREAGRTAEPFAALTDAEPPGSLPEVGAADLAAILFTSGTTGLSKGVMMPHAHMYFFADECVSLTRLTDDDVYMSVGPLFHGNAQFLAAYPALIAGARFVLQRKFSAGGWAGQLRRSGATVTNFVGVMMDWVHKQPRRPDDADNRLRCLYAVPLATSIAPDFAERFGIEAFVENFGLTEISMPILTPYGEQRPPGAAGLLVDEYFDVRLVDPETDEEVPVGQVGELVVRAKLPWTMCSGYYGMPDRTVEAQRNLWFHTGDGLRRDAEGWYYFVDRLKDALRRRGENISSYEVEQPILAHPAVADCTVVGVPADAEAGEDELLLVVVPETGGRPSPEELWAWCETRLPAFAVPRYIRFADELPMTPSGKVRKAPLREAGVDEHTADRESAARETAARAT</sequence>
<protein>
    <submittedName>
        <fullName evidence="8">Crotonobetaine/carnitine-CoA ligase</fullName>
        <ecNumber evidence="8">6.2.1.-</ecNumber>
    </submittedName>
</protein>
<evidence type="ECO:0000256" key="4">
    <source>
        <dbReference type="ARBA" id="ARBA00022840"/>
    </source>
</evidence>
<dbReference type="Gene3D" id="3.30.300.30">
    <property type="match status" value="1"/>
</dbReference>
<evidence type="ECO:0000259" key="7">
    <source>
        <dbReference type="Pfam" id="PF13193"/>
    </source>
</evidence>
<keyword evidence="4" id="KW-0067">ATP-binding</keyword>
<dbReference type="PANTHER" id="PTHR43107:SF15">
    <property type="entry name" value="FATTY ACID TRANSPORT PROTEIN 3, ISOFORM A"/>
    <property type="match status" value="1"/>
</dbReference>
<comment type="similarity">
    <text evidence="1">Belongs to the ATP-dependent AMP-binding enzyme family.</text>
</comment>
<dbReference type="GO" id="GO:0016874">
    <property type="term" value="F:ligase activity"/>
    <property type="evidence" value="ECO:0007669"/>
    <property type="project" value="UniProtKB-KW"/>
</dbReference>
<evidence type="ECO:0000256" key="5">
    <source>
        <dbReference type="SAM" id="MobiDB-lite"/>
    </source>
</evidence>
<dbReference type="RefSeq" id="WP_210026196.1">
    <property type="nucleotide sequence ID" value="NZ_JAGINU010000001.1"/>
</dbReference>
<dbReference type="SUPFAM" id="SSF56801">
    <property type="entry name" value="Acetyl-CoA synthetase-like"/>
    <property type="match status" value="1"/>
</dbReference>
<organism evidence="8 9">
    <name type="scientific">Pseudonocardia parietis</name>
    <dbReference type="NCBI Taxonomy" id="570936"/>
    <lineage>
        <taxon>Bacteria</taxon>
        <taxon>Bacillati</taxon>
        <taxon>Actinomycetota</taxon>
        <taxon>Actinomycetes</taxon>
        <taxon>Pseudonocardiales</taxon>
        <taxon>Pseudonocardiaceae</taxon>
        <taxon>Pseudonocardia</taxon>
    </lineage>
</organism>
<dbReference type="EC" id="6.2.1.-" evidence="8"/>
<name>A0ABS4VQJ1_9PSEU</name>
<dbReference type="PANTHER" id="PTHR43107">
    <property type="entry name" value="LONG-CHAIN FATTY ACID TRANSPORT PROTEIN"/>
    <property type="match status" value="1"/>
</dbReference>
<keyword evidence="3" id="KW-0547">Nucleotide-binding</keyword>
<accession>A0ABS4VQJ1</accession>
<dbReference type="PROSITE" id="PS00455">
    <property type="entry name" value="AMP_BINDING"/>
    <property type="match status" value="1"/>
</dbReference>
<keyword evidence="9" id="KW-1185">Reference proteome</keyword>
<feature type="compositionally biased region" description="Basic and acidic residues" evidence="5">
    <location>
        <begin position="530"/>
        <end position="555"/>
    </location>
</feature>
<evidence type="ECO:0000256" key="1">
    <source>
        <dbReference type="ARBA" id="ARBA00006432"/>
    </source>
</evidence>
<dbReference type="Pfam" id="PF13193">
    <property type="entry name" value="AMP-binding_C"/>
    <property type="match status" value="1"/>
</dbReference>
<dbReference type="Proteomes" id="UP001519295">
    <property type="component" value="Unassembled WGS sequence"/>
</dbReference>
<dbReference type="Gene3D" id="3.40.50.12780">
    <property type="entry name" value="N-terminal domain of ligase-like"/>
    <property type="match status" value="1"/>
</dbReference>
<dbReference type="EMBL" id="JAGINU010000001">
    <property type="protein sequence ID" value="MBP2366185.1"/>
    <property type="molecule type" value="Genomic_DNA"/>
</dbReference>
<reference evidence="8 9" key="1">
    <citation type="submission" date="2021-03" db="EMBL/GenBank/DDBJ databases">
        <title>Sequencing the genomes of 1000 actinobacteria strains.</title>
        <authorList>
            <person name="Klenk H.-P."/>
        </authorList>
    </citation>
    <scope>NUCLEOTIDE SEQUENCE [LARGE SCALE GENOMIC DNA]</scope>
    <source>
        <strain evidence="8 9">DSM 45256</strain>
    </source>
</reference>
<dbReference type="Pfam" id="PF00501">
    <property type="entry name" value="AMP-binding"/>
    <property type="match status" value="1"/>
</dbReference>
<dbReference type="InterPro" id="IPR025110">
    <property type="entry name" value="AMP-bd_C"/>
</dbReference>
<evidence type="ECO:0000313" key="8">
    <source>
        <dbReference type="EMBL" id="MBP2366185.1"/>
    </source>
</evidence>
<gene>
    <name evidence="8" type="ORF">JOF36_001881</name>
</gene>
<dbReference type="InterPro" id="IPR000873">
    <property type="entry name" value="AMP-dep_synth/lig_dom"/>
</dbReference>
<dbReference type="InterPro" id="IPR045851">
    <property type="entry name" value="AMP-bd_C_sf"/>
</dbReference>
<evidence type="ECO:0000256" key="2">
    <source>
        <dbReference type="ARBA" id="ARBA00022598"/>
    </source>
</evidence>
<feature type="region of interest" description="Disordered" evidence="5">
    <location>
        <begin position="523"/>
        <end position="555"/>
    </location>
</feature>
<comment type="caution">
    <text evidence="8">The sequence shown here is derived from an EMBL/GenBank/DDBJ whole genome shotgun (WGS) entry which is preliminary data.</text>
</comment>
<feature type="domain" description="AMP-binding enzyme C-terminal" evidence="7">
    <location>
        <begin position="448"/>
        <end position="525"/>
    </location>
</feature>